<keyword evidence="3" id="KW-0133">Cell shape</keyword>
<feature type="transmembrane region" description="Helical" evidence="6">
    <location>
        <begin position="323"/>
        <end position="343"/>
    </location>
</feature>
<dbReference type="Proteomes" id="UP001559623">
    <property type="component" value="Unassembled WGS sequence"/>
</dbReference>
<feature type="transmembrane region" description="Helical" evidence="6">
    <location>
        <begin position="192"/>
        <end position="210"/>
    </location>
</feature>
<dbReference type="PANTHER" id="PTHR30474:SF3">
    <property type="entry name" value="PEPTIDOGLYCAN GLYCOSYLTRANSFERASE RODA"/>
    <property type="match status" value="1"/>
</dbReference>
<evidence type="ECO:0000256" key="2">
    <source>
        <dbReference type="ARBA" id="ARBA00022692"/>
    </source>
</evidence>
<evidence type="ECO:0000256" key="6">
    <source>
        <dbReference type="SAM" id="Phobius"/>
    </source>
</evidence>
<sequence length="418" mass="45692">MMFDNGRLLFAPLGILLLGTGVLLMGNRLPPASDFLPWLLAVLVVAGFVQLVLAKYHRGIDGMLFPVAVLLSSLGIIMIARLKPALFVTQMRWLLIGMVVYLAVIFLGAKILRILSYQYLLGVFCLFLLCSALLFGTEIGGSRNWIVLGAFAVQPSEFGKILIIMFLAAYLAEHREMLILPSHRIFLLRLPMLRFIAPLLCIWGIAILMFVVQRDLGSALLFFGIAVFMTYMATGRKSYIVLALGVFGGAAALSYAFFGHVRVRFNIWLDPWLDPSGSAYQIVQSLFAFGSGGVWGTGFAHGHPGLIPEVHTDFIFAALAEELGLLGALGIMLVFSLFFYRAIKIALMCQKERESLLAAGAAVIFLLQAFIIIAGVTKFLPLTGITLPFVSYGGSSMVSSFILLGILTVLSKKENQHG</sequence>
<comment type="subcellular location">
    <subcellularLocation>
        <location evidence="1">Membrane</location>
        <topology evidence="1">Multi-pass membrane protein</topology>
    </subcellularLocation>
</comment>
<feature type="transmembrane region" description="Helical" evidence="6">
    <location>
        <begin position="93"/>
        <end position="112"/>
    </location>
</feature>
<dbReference type="EMBL" id="JARVLH010000001">
    <property type="protein sequence ID" value="MEX5284256.1"/>
    <property type="molecule type" value="Genomic_DNA"/>
</dbReference>
<evidence type="ECO:0000256" key="3">
    <source>
        <dbReference type="ARBA" id="ARBA00022960"/>
    </source>
</evidence>
<keyword evidence="5 6" id="KW-0472">Membrane</keyword>
<evidence type="ECO:0000256" key="4">
    <source>
        <dbReference type="ARBA" id="ARBA00022989"/>
    </source>
</evidence>
<name>A0ABV3X230_9FIRM</name>
<keyword evidence="4 6" id="KW-1133">Transmembrane helix</keyword>
<feature type="transmembrane region" description="Helical" evidence="6">
    <location>
        <begin position="119"/>
        <end position="139"/>
    </location>
</feature>
<gene>
    <name evidence="7" type="ORF">QCO44_01180</name>
</gene>
<feature type="transmembrane region" description="Helical" evidence="6">
    <location>
        <begin position="240"/>
        <end position="258"/>
    </location>
</feature>
<feature type="transmembrane region" description="Helical" evidence="6">
    <location>
        <begin position="36"/>
        <end position="56"/>
    </location>
</feature>
<evidence type="ECO:0000313" key="7">
    <source>
        <dbReference type="EMBL" id="MEX5284256.1"/>
    </source>
</evidence>
<keyword evidence="8" id="KW-1185">Reference proteome</keyword>
<dbReference type="Pfam" id="PF01098">
    <property type="entry name" value="FTSW_RODA_SPOVE"/>
    <property type="match status" value="1"/>
</dbReference>
<dbReference type="InterPro" id="IPR001182">
    <property type="entry name" value="FtsW/RodA"/>
</dbReference>
<protein>
    <submittedName>
        <fullName evidence="7">FtsW/RodA/SpoVE family cell cycle protein</fullName>
    </submittedName>
</protein>
<dbReference type="PANTHER" id="PTHR30474">
    <property type="entry name" value="CELL CYCLE PROTEIN"/>
    <property type="match status" value="1"/>
</dbReference>
<feature type="transmembrane region" description="Helical" evidence="6">
    <location>
        <begin position="355"/>
        <end position="377"/>
    </location>
</feature>
<keyword evidence="2 6" id="KW-0812">Transmembrane</keyword>
<proteinExistence type="predicted"/>
<feature type="transmembrane region" description="Helical" evidence="6">
    <location>
        <begin position="389"/>
        <end position="410"/>
    </location>
</feature>
<evidence type="ECO:0000256" key="1">
    <source>
        <dbReference type="ARBA" id="ARBA00004141"/>
    </source>
</evidence>
<feature type="transmembrane region" description="Helical" evidence="6">
    <location>
        <begin position="63"/>
        <end position="81"/>
    </location>
</feature>
<organism evidence="7 8">
    <name type="scientific">Selenomonas sputigena</name>
    <dbReference type="NCBI Taxonomy" id="69823"/>
    <lineage>
        <taxon>Bacteria</taxon>
        <taxon>Bacillati</taxon>
        <taxon>Bacillota</taxon>
        <taxon>Negativicutes</taxon>
        <taxon>Selenomonadales</taxon>
        <taxon>Selenomonadaceae</taxon>
        <taxon>Selenomonas</taxon>
    </lineage>
</organism>
<evidence type="ECO:0000313" key="8">
    <source>
        <dbReference type="Proteomes" id="UP001559623"/>
    </source>
</evidence>
<feature type="transmembrane region" description="Helical" evidence="6">
    <location>
        <begin position="145"/>
        <end position="171"/>
    </location>
</feature>
<accession>A0ABV3X230</accession>
<comment type="caution">
    <text evidence="7">The sequence shown here is derived from an EMBL/GenBank/DDBJ whole genome shotgun (WGS) entry which is preliminary data.</text>
</comment>
<evidence type="ECO:0000256" key="5">
    <source>
        <dbReference type="ARBA" id="ARBA00023136"/>
    </source>
</evidence>
<reference evidence="7 8" key="1">
    <citation type="submission" date="2023-04" db="EMBL/GenBank/DDBJ databases">
        <title>Genome Sequence of Selenomonas sputigena ATCC 33150.</title>
        <authorList>
            <person name="Miller D.P."/>
            <person name="Anvari S."/>
            <person name="Polson S.W."/>
            <person name="Macdonald M."/>
            <person name="Mcdowell J.V."/>
        </authorList>
    </citation>
    <scope>NUCLEOTIDE SEQUENCE [LARGE SCALE GENOMIC DNA]</scope>
    <source>
        <strain evidence="7 8">ATCC 33150</strain>
    </source>
</reference>
<feature type="transmembrane region" description="Helical" evidence="6">
    <location>
        <begin position="216"/>
        <end position="233"/>
    </location>
</feature>